<dbReference type="Pfam" id="PF06627">
    <property type="entry name" value="DUF1153"/>
    <property type="match status" value="1"/>
</dbReference>
<dbReference type="RefSeq" id="WP_088663994.1">
    <property type="nucleotide sequence ID" value="NZ_CP021404.1"/>
</dbReference>
<organism evidence="2 3">
    <name type="scientific">Pacificitalea manganoxidans</name>
    <dbReference type="NCBI Taxonomy" id="1411902"/>
    <lineage>
        <taxon>Bacteria</taxon>
        <taxon>Pseudomonadati</taxon>
        <taxon>Pseudomonadota</taxon>
        <taxon>Alphaproteobacteria</taxon>
        <taxon>Rhodobacterales</taxon>
        <taxon>Paracoccaceae</taxon>
        <taxon>Pacificitalea</taxon>
    </lineage>
</organism>
<evidence type="ECO:0000313" key="3">
    <source>
        <dbReference type="Proteomes" id="UP000219050"/>
    </source>
</evidence>
<dbReference type="KEGG" id="cmag:CBW24_07665"/>
<dbReference type="GO" id="GO:0043565">
    <property type="term" value="F:sequence-specific DNA binding"/>
    <property type="evidence" value="ECO:0007669"/>
    <property type="project" value="InterPro"/>
</dbReference>
<gene>
    <name evidence="2" type="ORF">CBW24_07665</name>
</gene>
<sequence length="122" mass="13294">MFLKKVDGPRAVTLPDGSVMTLADLPAPETHRWVASRKAAVVRAVTHGLISADFACRRYGLSEEELDSWQRAVARHGEQALKATSIQRFRDDPSPETPAILPPVTPGVIAPEEGEDLPETPE</sequence>
<dbReference type="AlphaFoldDB" id="A0A291LZF4"/>
<dbReference type="EMBL" id="CP021404">
    <property type="protein sequence ID" value="ATI41888.1"/>
    <property type="molecule type" value="Genomic_DNA"/>
</dbReference>
<feature type="region of interest" description="Disordered" evidence="1">
    <location>
        <begin position="88"/>
        <end position="122"/>
    </location>
</feature>
<proteinExistence type="predicted"/>
<dbReference type="InterPro" id="IPR036388">
    <property type="entry name" value="WH-like_DNA-bd_sf"/>
</dbReference>
<keyword evidence="3" id="KW-1185">Reference proteome</keyword>
<accession>A0A291LZF4</accession>
<evidence type="ECO:0000256" key="1">
    <source>
        <dbReference type="SAM" id="MobiDB-lite"/>
    </source>
</evidence>
<feature type="compositionally biased region" description="Acidic residues" evidence="1">
    <location>
        <begin position="112"/>
        <end position="122"/>
    </location>
</feature>
<dbReference type="SUPFAM" id="SSF48295">
    <property type="entry name" value="TrpR-like"/>
    <property type="match status" value="1"/>
</dbReference>
<name>A0A291LZF4_9RHOB</name>
<dbReference type="Gene3D" id="1.10.10.10">
    <property type="entry name" value="Winged helix-like DNA-binding domain superfamily/Winged helix DNA-binding domain"/>
    <property type="match status" value="1"/>
</dbReference>
<protein>
    <recommendedName>
        <fullName evidence="4">DUF1153 domain-containing protein</fullName>
    </recommendedName>
</protein>
<dbReference type="InterPro" id="IPR009534">
    <property type="entry name" value="DUF1153"/>
</dbReference>
<dbReference type="OrthoDB" id="9796775at2"/>
<evidence type="ECO:0000313" key="2">
    <source>
        <dbReference type="EMBL" id="ATI41888.1"/>
    </source>
</evidence>
<dbReference type="InterPro" id="IPR010921">
    <property type="entry name" value="Trp_repressor/repl_initiator"/>
</dbReference>
<evidence type="ECO:0008006" key="4">
    <source>
        <dbReference type="Google" id="ProtNLM"/>
    </source>
</evidence>
<reference evidence="2 3" key="1">
    <citation type="submission" date="2017-05" db="EMBL/GenBank/DDBJ databases">
        <title>Comparative genomic and metabolic analysis of manganese-oxidizing mechanisms in Celeribater manganoxidans DY25T: its adaption to the environment of polymetallic nodule.</title>
        <authorList>
            <person name="Wang X."/>
        </authorList>
    </citation>
    <scope>NUCLEOTIDE SEQUENCE [LARGE SCALE GENOMIC DNA]</scope>
    <source>
        <strain evidence="2 3">DY25</strain>
    </source>
</reference>
<dbReference type="Proteomes" id="UP000219050">
    <property type="component" value="Chromosome"/>
</dbReference>